<proteinExistence type="predicted"/>
<accession>C4VC85</accession>
<dbReference type="InParanoid" id="C4VC85"/>
<dbReference type="HOGENOM" id="CLU_1722901_0_0_1"/>
<dbReference type="KEGG" id="nce:NCER_102594"/>
<dbReference type="Proteomes" id="UP000009082">
    <property type="component" value="Unassembled WGS sequence"/>
</dbReference>
<dbReference type="AlphaFoldDB" id="C4VC85"/>
<name>C4VC85_VAIC1</name>
<reference evidence="1 2" key="1">
    <citation type="journal article" date="2009" name="PLoS Pathog.">
        <title>Genomic analyses of the microsporidian Nosema ceranae, an emergent pathogen of honey bees.</title>
        <authorList>
            <person name="Cornman R.S."/>
            <person name="Chen Y.P."/>
            <person name="Schatz M.C."/>
            <person name="Street C."/>
            <person name="Zhao Y."/>
            <person name="Desany B."/>
            <person name="Egholm M."/>
            <person name="Hutchison S."/>
            <person name="Pettis J.S."/>
            <person name="Lipkin W.I."/>
            <person name="Evans J.D."/>
        </authorList>
    </citation>
    <scope>NUCLEOTIDE SEQUENCE [LARGE SCALE GENOMIC DNA]</scope>
    <source>
        <strain evidence="1 2">BRL01</strain>
    </source>
</reference>
<evidence type="ECO:0000313" key="2">
    <source>
        <dbReference type="Proteomes" id="UP000009082"/>
    </source>
</evidence>
<comment type="caution">
    <text evidence="1">The sequence shown here is derived from an EMBL/GenBank/DDBJ whole genome shotgun (WGS) entry which is preliminary data.</text>
</comment>
<gene>
    <name evidence="1" type="ORF">NCER_102594</name>
</gene>
<organism evidence="1 2">
    <name type="scientific">Vairimorpha ceranae (strain BRL01)</name>
    <name type="common">Microsporidian parasite</name>
    <name type="synonym">Nosema ceranae</name>
    <dbReference type="NCBI Taxonomy" id="578460"/>
    <lineage>
        <taxon>Eukaryota</taxon>
        <taxon>Fungi</taxon>
        <taxon>Fungi incertae sedis</taxon>
        <taxon>Microsporidia</taxon>
        <taxon>Nosematidae</taxon>
        <taxon>Vairimorpha</taxon>
    </lineage>
</organism>
<dbReference type="EMBL" id="ACOL01003208">
    <property type="protein sequence ID" value="EEQ81167.1"/>
    <property type="molecule type" value="Genomic_DNA"/>
</dbReference>
<evidence type="ECO:0000313" key="1">
    <source>
        <dbReference type="EMBL" id="EEQ81167.1"/>
    </source>
</evidence>
<dbReference type="VEuPathDB" id="MicrosporidiaDB:NCER_102594"/>
<sequence>MEHLVYGTTHFKEYNSSQNNTADFFHLNTFCTNNTNLFYCTTQNDLLQGQFANPENNAFLQTSDHGISNYHMHNLITDYINKPNNSFINTQFSCYKSLINMNSETSSFLNSVNKNDNNVEDKEKKFKTSKVSNIQINGNEKALKSKIKRNTN</sequence>
<protein>
    <submittedName>
        <fullName evidence="1">Uncharacterized protein</fullName>
    </submittedName>
</protein>